<dbReference type="Proteomes" id="UP000187203">
    <property type="component" value="Unassembled WGS sequence"/>
</dbReference>
<sequence length="66" mass="7445">MAMGRGQGLPPPSDQHNRLVLSGPTTILNYLYQLRFYGFFIILHPAMYGTGRRLSYTTTATPRSLK</sequence>
<dbReference type="AlphaFoldDB" id="A0A1R3JJQ1"/>
<gene>
    <name evidence="1" type="ORF">COLO4_16075</name>
</gene>
<dbReference type="EMBL" id="AWUE01015897">
    <property type="protein sequence ID" value="OMO95053.1"/>
    <property type="molecule type" value="Genomic_DNA"/>
</dbReference>
<protein>
    <submittedName>
        <fullName evidence="1">Uncharacterized protein</fullName>
    </submittedName>
</protein>
<reference evidence="2" key="1">
    <citation type="submission" date="2013-09" db="EMBL/GenBank/DDBJ databases">
        <title>Corchorus olitorius genome sequencing.</title>
        <authorList>
            <person name="Alam M."/>
            <person name="Haque M.S."/>
            <person name="Islam M.S."/>
            <person name="Emdad E.M."/>
            <person name="Islam M.M."/>
            <person name="Ahmed B."/>
            <person name="Halim A."/>
            <person name="Hossen Q.M.M."/>
            <person name="Hossain M.Z."/>
            <person name="Ahmed R."/>
            <person name="Khan M.M."/>
            <person name="Islam R."/>
            <person name="Rashid M.M."/>
            <person name="Khan S.A."/>
            <person name="Rahman M.S."/>
            <person name="Alam M."/>
            <person name="Yahiya A.S."/>
            <person name="Khan M.S."/>
            <person name="Azam M.S."/>
            <person name="Haque T."/>
            <person name="Lashkar M.Z.H."/>
            <person name="Akhand A.I."/>
            <person name="Morshed G."/>
            <person name="Roy S."/>
            <person name="Uddin K.S."/>
            <person name="Rabeya T."/>
            <person name="Hossain A.S."/>
            <person name="Chowdhury A."/>
            <person name="Snigdha A.R."/>
            <person name="Mortoza M.S."/>
            <person name="Matin S.A."/>
            <person name="Hoque S.M.E."/>
            <person name="Islam M.K."/>
            <person name="Roy D.K."/>
            <person name="Haider R."/>
            <person name="Moosa M.M."/>
            <person name="Elias S.M."/>
            <person name="Hasan A.M."/>
            <person name="Jahan S."/>
            <person name="Shafiuddin M."/>
            <person name="Mahmood N."/>
            <person name="Shommy N.S."/>
        </authorList>
    </citation>
    <scope>NUCLEOTIDE SEQUENCE [LARGE SCALE GENOMIC DNA]</scope>
    <source>
        <strain evidence="2">cv. O-4</strain>
    </source>
</reference>
<name>A0A1R3JJQ1_9ROSI</name>
<evidence type="ECO:0000313" key="1">
    <source>
        <dbReference type="EMBL" id="OMO95053.1"/>
    </source>
</evidence>
<comment type="caution">
    <text evidence="1">The sequence shown here is derived from an EMBL/GenBank/DDBJ whole genome shotgun (WGS) entry which is preliminary data.</text>
</comment>
<proteinExistence type="predicted"/>
<keyword evidence="2" id="KW-1185">Reference proteome</keyword>
<accession>A0A1R3JJQ1</accession>
<organism evidence="1 2">
    <name type="scientific">Corchorus olitorius</name>
    <dbReference type="NCBI Taxonomy" id="93759"/>
    <lineage>
        <taxon>Eukaryota</taxon>
        <taxon>Viridiplantae</taxon>
        <taxon>Streptophyta</taxon>
        <taxon>Embryophyta</taxon>
        <taxon>Tracheophyta</taxon>
        <taxon>Spermatophyta</taxon>
        <taxon>Magnoliopsida</taxon>
        <taxon>eudicotyledons</taxon>
        <taxon>Gunneridae</taxon>
        <taxon>Pentapetalae</taxon>
        <taxon>rosids</taxon>
        <taxon>malvids</taxon>
        <taxon>Malvales</taxon>
        <taxon>Malvaceae</taxon>
        <taxon>Grewioideae</taxon>
        <taxon>Apeibeae</taxon>
        <taxon>Corchorus</taxon>
    </lineage>
</organism>
<evidence type="ECO:0000313" key="2">
    <source>
        <dbReference type="Proteomes" id="UP000187203"/>
    </source>
</evidence>